<organism evidence="3">
    <name type="scientific">Drosophila persimilis</name>
    <name type="common">Fruit fly</name>
    <dbReference type="NCBI Taxonomy" id="7234"/>
    <lineage>
        <taxon>Eukaryota</taxon>
        <taxon>Metazoa</taxon>
        <taxon>Ecdysozoa</taxon>
        <taxon>Arthropoda</taxon>
        <taxon>Hexapoda</taxon>
        <taxon>Insecta</taxon>
        <taxon>Pterygota</taxon>
        <taxon>Neoptera</taxon>
        <taxon>Endopterygota</taxon>
        <taxon>Diptera</taxon>
        <taxon>Brachycera</taxon>
        <taxon>Muscomorpha</taxon>
        <taxon>Ephydroidea</taxon>
        <taxon>Drosophilidae</taxon>
        <taxon>Drosophila</taxon>
        <taxon>Sophophora</taxon>
    </lineage>
</organism>
<feature type="compositionally biased region" description="Basic and acidic residues" evidence="1">
    <location>
        <begin position="14"/>
        <end position="27"/>
    </location>
</feature>
<keyword evidence="3" id="KW-1185">Reference proteome</keyword>
<feature type="region of interest" description="Disordered" evidence="1">
    <location>
        <begin position="13"/>
        <end position="35"/>
    </location>
</feature>
<evidence type="ECO:0000256" key="1">
    <source>
        <dbReference type="SAM" id="MobiDB-lite"/>
    </source>
</evidence>
<proteinExistence type="predicted"/>
<protein>
    <submittedName>
        <fullName evidence="2">GL24650</fullName>
    </submittedName>
</protein>
<sequence length="73" mass="7568">MLGRLLSLLKRRRDAAEGGSRADREAPAGRGSLGGSEAEAMALQFHAIVVVVDKASGATDHHLCPTDEAPAMA</sequence>
<name>B4H5U8_DROPE</name>
<accession>B4H5U8</accession>
<evidence type="ECO:0000313" key="2">
    <source>
        <dbReference type="EMBL" id="EDW33165.1"/>
    </source>
</evidence>
<dbReference type="HOGENOM" id="CLU_2707395_0_0_1"/>
<evidence type="ECO:0000313" key="3">
    <source>
        <dbReference type="Proteomes" id="UP000008744"/>
    </source>
</evidence>
<dbReference type="AlphaFoldDB" id="B4H5U8"/>
<gene>
    <name evidence="2" type="primary">Dper\GL24650</name>
    <name evidence="2" type="ORF">Dper_GL24650</name>
</gene>
<dbReference type="OMA" id="ATDHHLC"/>
<reference evidence="2 3" key="1">
    <citation type="journal article" date="2007" name="Nature">
        <title>Evolution of genes and genomes on the Drosophila phylogeny.</title>
        <authorList>
            <consortium name="Drosophila 12 Genomes Consortium"/>
            <person name="Clark A.G."/>
            <person name="Eisen M.B."/>
            <person name="Smith D.R."/>
            <person name="Bergman C.M."/>
            <person name="Oliver B."/>
            <person name="Markow T.A."/>
            <person name="Kaufman T.C."/>
            <person name="Kellis M."/>
            <person name="Gelbart W."/>
            <person name="Iyer V.N."/>
            <person name="Pollard D.A."/>
            <person name="Sackton T.B."/>
            <person name="Larracuente A.M."/>
            <person name="Singh N.D."/>
            <person name="Abad J.P."/>
            <person name="Abt D.N."/>
            <person name="Adryan B."/>
            <person name="Aguade M."/>
            <person name="Akashi H."/>
            <person name="Anderson W.W."/>
            <person name="Aquadro C.F."/>
            <person name="Ardell D.H."/>
            <person name="Arguello R."/>
            <person name="Artieri C.G."/>
            <person name="Barbash D.A."/>
            <person name="Barker D."/>
            <person name="Barsanti P."/>
            <person name="Batterham P."/>
            <person name="Batzoglou S."/>
            <person name="Begun D."/>
            <person name="Bhutkar A."/>
            <person name="Blanco E."/>
            <person name="Bosak S.A."/>
            <person name="Bradley R.K."/>
            <person name="Brand A.D."/>
            <person name="Brent M.R."/>
            <person name="Brooks A.N."/>
            <person name="Brown R.H."/>
            <person name="Butlin R.K."/>
            <person name="Caggese C."/>
            <person name="Calvi B.R."/>
            <person name="Bernardo de Carvalho A."/>
            <person name="Caspi A."/>
            <person name="Castrezana S."/>
            <person name="Celniker S.E."/>
            <person name="Chang J.L."/>
            <person name="Chapple C."/>
            <person name="Chatterji S."/>
            <person name="Chinwalla A."/>
            <person name="Civetta A."/>
            <person name="Clifton S.W."/>
            <person name="Comeron J.M."/>
            <person name="Costello J.C."/>
            <person name="Coyne J.A."/>
            <person name="Daub J."/>
            <person name="David R.G."/>
            <person name="Delcher A.L."/>
            <person name="Delehaunty K."/>
            <person name="Do C.B."/>
            <person name="Ebling H."/>
            <person name="Edwards K."/>
            <person name="Eickbush T."/>
            <person name="Evans J.D."/>
            <person name="Filipski A."/>
            <person name="Findeiss S."/>
            <person name="Freyhult E."/>
            <person name="Fulton L."/>
            <person name="Fulton R."/>
            <person name="Garcia A.C."/>
            <person name="Gardiner A."/>
            <person name="Garfield D.A."/>
            <person name="Garvin B.E."/>
            <person name="Gibson G."/>
            <person name="Gilbert D."/>
            <person name="Gnerre S."/>
            <person name="Godfrey J."/>
            <person name="Good R."/>
            <person name="Gotea V."/>
            <person name="Gravely B."/>
            <person name="Greenberg A.J."/>
            <person name="Griffiths-Jones S."/>
            <person name="Gross S."/>
            <person name="Guigo R."/>
            <person name="Gustafson E.A."/>
            <person name="Haerty W."/>
            <person name="Hahn M.W."/>
            <person name="Halligan D.L."/>
            <person name="Halpern A.L."/>
            <person name="Halter G.M."/>
            <person name="Han M.V."/>
            <person name="Heger A."/>
            <person name="Hillier L."/>
            <person name="Hinrichs A.S."/>
            <person name="Holmes I."/>
            <person name="Hoskins R.A."/>
            <person name="Hubisz M.J."/>
            <person name="Hultmark D."/>
            <person name="Huntley M.A."/>
            <person name="Jaffe D.B."/>
            <person name="Jagadeeshan S."/>
            <person name="Jeck W.R."/>
            <person name="Johnson J."/>
            <person name="Jones C.D."/>
            <person name="Jordan W.C."/>
            <person name="Karpen G.H."/>
            <person name="Kataoka E."/>
            <person name="Keightley P.D."/>
            <person name="Kheradpour P."/>
            <person name="Kirkness E.F."/>
            <person name="Koerich L.B."/>
            <person name="Kristiansen K."/>
            <person name="Kudrna D."/>
            <person name="Kulathinal R.J."/>
            <person name="Kumar S."/>
            <person name="Kwok R."/>
            <person name="Lander E."/>
            <person name="Langley C.H."/>
            <person name="Lapoint R."/>
            <person name="Lazzaro B.P."/>
            <person name="Lee S.J."/>
            <person name="Levesque L."/>
            <person name="Li R."/>
            <person name="Lin C.F."/>
            <person name="Lin M.F."/>
            <person name="Lindblad-Toh K."/>
            <person name="Llopart A."/>
            <person name="Long M."/>
            <person name="Low L."/>
            <person name="Lozovsky E."/>
            <person name="Lu J."/>
            <person name="Luo M."/>
            <person name="Machado C.A."/>
            <person name="Makalowski W."/>
            <person name="Marzo M."/>
            <person name="Matsuda M."/>
            <person name="Matzkin L."/>
            <person name="McAllister B."/>
            <person name="McBride C.S."/>
            <person name="McKernan B."/>
            <person name="McKernan K."/>
            <person name="Mendez-Lago M."/>
            <person name="Minx P."/>
            <person name="Mollenhauer M.U."/>
            <person name="Montooth K."/>
            <person name="Mount S.M."/>
            <person name="Mu X."/>
            <person name="Myers E."/>
            <person name="Negre B."/>
            <person name="Newfeld S."/>
            <person name="Nielsen R."/>
            <person name="Noor M.A."/>
            <person name="O'Grady P."/>
            <person name="Pachter L."/>
            <person name="Papaceit M."/>
            <person name="Parisi M.J."/>
            <person name="Parisi M."/>
            <person name="Parts L."/>
            <person name="Pedersen J.S."/>
            <person name="Pesole G."/>
            <person name="Phillippy A.M."/>
            <person name="Ponting C.P."/>
            <person name="Pop M."/>
            <person name="Porcelli D."/>
            <person name="Powell J.R."/>
            <person name="Prohaska S."/>
            <person name="Pruitt K."/>
            <person name="Puig M."/>
            <person name="Quesneville H."/>
            <person name="Ram K.R."/>
            <person name="Rand D."/>
            <person name="Rasmussen M.D."/>
            <person name="Reed L.K."/>
            <person name="Reenan R."/>
            <person name="Reily A."/>
            <person name="Remington K.A."/>
            <person name="Rieger T.T."/>
            <person name="Ritchie M.G."/>
            <person name="Robin C."/>
            <person name="Rogers Y.H."/>
            <person name="Rohde C."/>
            <person name="Rozas J."/>
            <person name="Rubenfield M.J."/>
            <person name="Ruiz A."/>
            <person name="Russo S."/>
            <person name="Salzberg S.L."/>
            <person name="Sanchez-Gracia A."/>
            <person name="Saranga D.J."/>
            <person name="Sato H."/>
            <person name="Schaeffer S.W."/>
            <person name="Schatz M.C."/>
            <person name="Schlenke T."/>
            <person name="Schwartz R."/>
            <person name="Segarra C."/>
            <person name="Singh R.S."/>
            <person name="Sirot L."/>
            <person name="Sirota M."/>
            <person name="Sisneros N.B."/>
            <person name="Smith C.D."/>
            <person name="Smith T.F."/>
            <person name="Spieth J."/>
            <person name="Stage D.E."/>
            <person name="Stark A."/>
            <person name="Stephan W."/>
            <person name="Strausberg R.L."/>
            <person name="Strempel S."/>
            <person name="Sturgill D."/>
            <person name="Sutton G."/>
            <person name="Sutton G.G."/>
            <person name="Tao W."/>
            <person name="Teichmann S."/>
            <person name="Tobari Y.N."/>
            <person name="Tomimura Y."/>
            <person name="Tsolas J.M."/>
            <person name="Valente V.L."/>
            <person name="Venter E."/>
            <person name="Venter J.C."/>
            <person name="Vicario S."/>
            <person name="Vieira F.G."/>
            <person name="Vilella A.J."/>
            <person name="Villasante A."/>
            <person name="Walenz B."/>
            <person name="Wang J."/>
            <person name="Wasserman M."/>
            <person name="Watts T."/>
            <person name="Wilson D."/>
            <person name="Wilson R.K."/>
            <person name="Wing R.A."/>
            <person name="Wolfner M.F."/>
            <person name="Wong A."/>
            <person name="Wong G.K."/>
            <person name="Wu C.I."/>
            <person name="Wu G."/>
            <person name="Yamamoto D."/>
            <person name="Yang H.P."/>
            <person name="Yang S.P."/>
            <person name="Yorke J.A."/>
            <person name="Yoshida K."/>
            <person name="Zdobnov E."/>
            <person name="Zhang P."/>
            <person name="Zhang Y."/>
            <person name="Zimin A.V."/>
            <person name="Baldwin J."/>
            <person name="Abdouelleil A."/>
            <person name="Abdulkadir J."/>
            <person name="Abebe A."/>
            <person name="Abera B."/>
            <person name="Abreu J."/>
            <person name="Acer S.C."/>
            <person name="Aftuck L."/>
            <person name="Alexander A."/>
            <person name="An P."/>
            <person name="Anderson E."/>
            <person name="Anderson S."/>
            <person name="Arachi H."/>
            <person name="Azer M."/>
            <person name="Bachantsang P."/>
            <person name="Barry A."/>
            <person name="Bayul T."/>
            <person name="Berlin A."/>
            <person name="Bessette D."/>
            <person name="Bloom T."/>
            <person name="Blye J."/>
            <person name="Boguslavskiy L."/>
            <person name="Bonnet C."/>
            <person name="Boukhgalter B."/>
            <person name="Bourzgui I."/>
            <person name="Brown A."/>
            <person name="Cahill P."/>
            <person name="Channer S."/>
            <person name="Cheshatsang Y."/>
            <person name="Chuda L."/>
            <person name="Citroen M."/>
            <person name="Collymore A."/>
            <person name="Cooke P."/>
            <person name="Costello M."/>
            <person name="D'Aco K."/>
            <person name="Daza R."/>
            <person name="De Haan G."/>
            <person name="DeGray S."/>
            <person name="DeMaso C."/>
            <person name="Dhargay N."/>
            <person name="Dooley K."/>
            <person name="Dooley E."/>
            <person name="Doricent M."/>
            <person name="Dorje P."/>
            <person name="Dorjee K."/>
            <person name="Dupes A."/>
            <person name="Elong R."/>
            <person name="Falk J."/>
            <person name="Farina A."/>
            <person name="Faro S."/>
            <person name="Ferguson D."/>
            <person name="Fisher S."/>
            <person name="Foley C.D."/>
            <person name="Franke A."/>
            <person name="Friedrich D."/>
            <person name="Gadbois L."/>
            <person name="Gearin G."/>
            <person name="Gearin C.R."/>
            <person name="Giannoukos G."/>
            <person name="Goode T."/>
            <person name="Graham J."/>
            <person name="Grandbois E."/>
            <person name="Grewal S."/>
            <person name="Gyaltsen K."/>
            <person name="Hafez N."/>
            <person name="Hagos B."/>
            <person name="Hall J."/>
            <person name="Henson C."/>
            <person name="Hollinger A."/>
            <person name="Honan T."/>
            <person name="Huard M.D."/>
            <person name="Hughes L."/>
            <person name="Hurhula B."/>
            <person name="Husby M.E."/>
            <person name="Kamat A."/>
            <person name="Kanga B."/>
            <person name="Kashin S."/>
            <person name="Khazanovich D."/>
            <person name="Kisner P."/>
            <person name="Lance K."/>
            <person name="Lara M."/>
            <person name="Lee W."/>
            <person name="Lennon N."/>
            <person name="Letendre F."/>
            <person name="LeVine R."/>
            <person name="Lipovsky A."/>
            <person name="Liu X."/>
            <person name="Liu J."/>
            <person name="Liu S."/>
            <person name="Lokyitsang T."/>
            <person name="Lokyitsang Y."/>
            <person name="Lubonja R."/>
            <person name="Lui A."/>
            <person name="MacDonald P."/>
            <person name="Magnisalis V."/>
            <person name="Maru K."/>
            <person name="Matthews C."/>
            <person name="McCusker W."/>
            <person name="McDonough S."/>
            <person name="Mehta T."/>
            <person name="Meldrim J."/>
            <person name="Meneus L."/>
            <person name="Mihai O."/>
            <person name="Mihalev A."/>
            <person name="Mihova T."/>
            <person name="Mittelman R."/>
            <person name="Mlenga V."/>
            <person name="Montmayeur A."/>
            <person name="Mulrain L."/>
            <person name="Navidi A."/>
            <person name="Naylor J."/>
            <person name="Negash T."/>
            <person name="Nguyen T."/>
            <person name="Nguyen N."/>
            <person name="Nicol R."/>
            <person name="Norbu C."/>
            <person name="Norbu N."/>
            <person name="Novod N."/>
            <person name="O'Neill B."/>
            <person name="Osman S."/>
            <person name="Markiewicz E."/>
            <person name="Oyono O.L."/>
            <person name="Patti C."/>
            <person name="Phunkhang P."/>
            <person name="Pierre F."/>
            <person name="Priest M."/>
            <person name="Raghuraman S."/>
            <person name="Rege F."/>
            <person name="Reyes R."/>
            <person name="Rise C."/>
            <person name="Rogov P."/>
            <person name="Ross K."/>
            <person name="Ryan E."/>
            <person name="Settipalli S."/>
            <person name="Shea T."/>
            <person name="Sherpa N."/>
            <person name="Shi L."/>
            <person name="Shih D."/>
            <person name="Sparrow T."/>
            <person name="Spaulding J."/>
            <person name="Stalker J."/>
            <person name="Stange-Thomann N."/>
            <person name="Stavropoulos S."/>
            <person name="Stone C."/>
            <person name="Strader C."/>
            <person name="Tesfaye S."/>
            <person name="Thomson T."/>
            <person name="Thoulutsang Y."/>
            <person name="Thoulutsang D."/>
            <person name="Topham K."/>
            <person name="Topping I."/>
            <person name="Tsamla T."/>
            <person name="Vassiliev H."/>
            <person name="Vo A."/>
            <person name="Wangchuk T."/>
            <person name="Wangdi T."/>
            <person name="Weiand M."/>
            <person name="Wilkinson J."/>
            <person name="Wilson A."/>
            <person name="Yadav S."/>
            <person name="Young G."/>
            <person name="Yu Q."/>
            <person name="Zembek L."/>
            <person name="Zhong D."/>
            <person name="Zimmer A."/>
            <person name="Zwirko Z."/>
            <person name="Jaffe D.B."/>
            <person name="Alvarez P."/>
            <person name="Brockman W."/>
            <person name="Butler J."/>
            <person name="Chin C."/>
            <person name="Gnerre S."/>
            <person name="Grabherr M."/>
            <person name="Kleber M."/>
            <person name="Mauceli E."/>
            <person name="MacCallum I."/>
        </authorList>
    </citation>
    <scope>NUCLEOTIDE SEQUENCE [LARGE SCALE GENOMIC DNA]</scope>
    <source>
        <strain evidence="3">MSH-3 / Tucson 14011-0111.49</strain>
    </source>
</reference>
<dbReference type="EMBL" id="CH479212">
    <property type="protein sequence ID" value="EDW33165.1"/>
    <property type="molecule type" value="Genomic_DNA"/>
</dbReference>
<dbReference type="Proteomes" id="UP000008744">
    <property type="component" value="Unassembled WGS sequence"/>
</dbReference>